<evidence type="ECO:0000313" key="1">
    <source>
        <dbReference type="EMBL" id="OBQ46298.1"/>
    </source>
</evidence>
<protein>
    <submittedName>
        <fullName evidence="1">Uncharacterized protein</fullName>
    </submittedName>
</protein>
<dbReference type="Proteomes" id="UP000091979">
    <property type="component" value="Unassembled WGS sequence"/>
</dbReference>
<gene>
    <name evidence="1" type="ORF">SP90_13465</name>
</gene>
<sequence length="119" mass="13025">MIQGIQNGYSVNKIDWSCKAAVKPSAGQQQVTGDAINFSSPSRLVASFFSQMGVDYTPGKVISLEDLQMGQQKAEDRVRLKLDELFAANDISSSPKIELVVDKKGSIRVNGSHPQKKRN</sequence>
<dbReference type="PATRIC" id="fig|1560234.3.peg.1808"/>
<comment type="caution">
    <text evidence="1">The sequence shown here is derived from an EMBL/GenBank/DDBJ whole genome shotgun (WGS) entry which is preliminary data.</text>
</comment>
<dbReference type="AlphaFoldDB" id="A0A1B7XAC2"/>
<name>A0A1B7XAC2_9BACT</name>
<keyword evidence="2" id="KW-1185">Reference proteome</keyword>
<organism evidence="1 2">
    <name type="scientific">Halodesulfovibrio spirochaetisodalis</name>
    <dbReference type="NCBI Taxonomy" id="1560234"/>
    <lineage>
        <taxon>Bacteria</taxon>
        <taxon>Pseudomonadati</taxon>
        <taxon>Thermodesulfobacteriota</taxon>
        <taxon>Desulfovibrionia</taxon>
        <taxon>Desulfovibrionales</taxon>
        <taxon>Desulfovibrionaceae</taxon>
        <taxon>Halodesulfovibrio</taxon>
    </lineage>
</organism>
<accession>A0A1B7XAC2</accession>
<dbReference type="EMBL" id="JXMS01000027">
    <property type="protein sequence ID" value="OBQ46298.1"/>
    <property type="molecule type" value="Genomic_DNA"/>
</dbReference>
<evidence type="ECO:0000313" key="2">
    <source>
        <dbReference type="Proteomes" id="UP000091979"/>
    </source>
</evidence>
<reference evidence="1 2" key="1">
    <citation type="submission" date="2015-01" db="EMBL/GenBank/DDBJ databases">
        <title>Desulfovibrio sp. JC271 draft genome sequence.</title>
        <authorList>
            <person name="Shivani Y."/>
            <person name="Subhash Y."/>
            <person name="Sasikala C."/>
            <person name="Ramana C.V."/>
        </authorList>
    </citation>
    <scope>NUCLEOTIDE SEQUENCE [LARGE SCALE GENOMIC DNA]</scope>
    <source>
        <strain evidence="1 2">JC271</strain>
    </source>
</reference>
<proteinExistence type="predicted"/>